<evidence type="ECO:0000256" key="4">
    <source>
        <dbReference type="ARBA" id="ARBA00022553"/>
    </source>
</evidence>
<comment type="subcellular location">
    <subcellularLocation>
        <location evidence="2">Cell membrane</location>
    </subcellularLocation>
</comment>
<keyword evidence="5 9" id="KW-0808">Transferase</keyword>
<evidence type="ECO:0000256" key="8">
    <source>
        <dbReference type="SAM" id="MobiDB-lite"/>
    </source>
</evidence>
<feature type="region of interest" description="Disordered" evidence="8">
    <location>
        <begin position="1"/>
        <end position="142"/>
    </location>
</feature>
<dbReference type="PRINTS" id="PR00344">
    <property type="entry name" value="BCTRLSENSOR"/>
</dbReference>
<evidence type="ECO:0000313" key="9">
    <source>
        <dbReference type="EMBL" id="ATZ27686.1"/>
    </source>
</evidence>
<dbReference type="CDD" id="cd00130">
    <property type="entry name" value="PAS"/>
    <property type="match status" value="1"/>
</dbReference>
<feature type="compositionally biased region" description="Low complexity" evidence="8">
    <location>
        <begin position="22"/>
        <end position="32"/>
    </location>
</feature>
<evidence type="ECO:0000256" key="6">
    <source>
        <dbReference type="ARBA" id="ARBA00022777"/>
    </source>
</evidence>
<dbReference type="SMART" id="SM00387">
    <property type="entry name" value="HATPase_c"/>
    <property type="match status" value="1"/>
</dbReference>
<dbReference type="PANTHER" id="PTHR43711">
    <property type="entry name" value="TWO-COMPONENT HISTIDINE KINASE"/>
    <property type="match status" value="1"/>
</dbReference>
<dbReference type="Gene3D" id="3.30.450.20">
    <property type="entry name" value="PAS domain"/>
    <property type="match status" value="1"/>
</dbReference>
<dbReference type="Pfam" id="PF02518">
    <property type="entry name" value="HATPase_c"/>
    <property type="match status" value="1"/>
</dbReference>
<evidence type="ECO:0000256" key="3">
    <source>
        <dbReference type="ARBA" id="ARBA00012438"/>
    </source>
</evidence>
<accession>A0A2K8PLS6</accession>
<dbReference type="SUPFAM" id="SSF55785">
    <property type="entry name" value="PYP-like sensor domain (PAS domain)"/>
    <property type="match status" value="1"/>
</dbReference>
<dbReference type="Gene3D" id="3.30.565.10">
    <property type="entry name" value="Histidine kinase-like ATPase, C-terminal domain"/>
    <property type="match status" value="1"/>
</dbReference>
<dbReference type="InterPro" id="IPR000014">
    <property type="entry name" value="PAS"/>
</dbReference>
<dbReference type="Pfam" id="PF00512">
    <property type="entry name" value="HisKA"/>
    <property type="match status" value="1"/>
</dbReference>
<dbReference type="CDD" id="cd00082">
    <property type="entry name" value="HisKA"/>
    <property type="match status" value="1"/>
</dbReference>
<dbReference type="InterPro" id="IPR036097">
    <property type="entry name" value="HisK_dim/P_sf"/>
</dbReference>
<dbReference type="Proteomes" id="UP000231791">
    <property type="component" value="Chromosome"/>
</dbReference>
<dbReference type="CDD" id="cd00075">
    <property type="entry name" value="HATPase"/>
    <property type="match status" value="1"/>
</dbReference>
<dbReference type="SMART" id="SM00388">
    <property type="entry name" value="HisKA"/>
    <property type="match status" value="1"/>
</dbReference>
<gene>
    <name evidence="9" type="primary">kinB</name>
    <name evidence="9" type="ORF">SLAV_29505</name>
</gene>
<dbReference type="InterPro" id="IPR004358">
    <property type="entry name" value="Sig_transdc_His_kin-like_C"/>
</dbReference>
<keyword evidence="7" id="KW-0902">Two-component regulatory system</keyword>
<dbReference type="Gene3D" id="1.10.287.130">
    <property type="match status" value="1"/>
</dbReference>
<sequence length="483" mass="49799">MTVGTNSSPEAAGAAEERLRDAPGPAGSAPAGDTLRGVPPQAASRASAAPSARTPGPSHGPGPSAVTTGPSPVPGGSAPGGPTAASATTGPSPVPGGPAPDGSAPDGSAPDGSAPDGSAPGSPFAGPGPLGDAPAGNGFGMDPDELPDGLVVADHAGRVICFNRAAARMTATDPGQALGARIDRALPLEDLEGRRWWALTDPYGGLATRRGQPERNLLLPGGREVLVSAHYVRSHPTGPLCRLVVTLRGTEARRRTERSHAELIATVAHELRSPLTSVKGFTATLLAKWERFTDDQKRLMLETVDADANRVTRLIAELLDISRIDSGRLEVRRQPVDLAAAVGRHVQALTANGQAPERFLVRVSRPLPDCWADPDKIDQILGNLLENAVRHGDGTVTIDVAPHEKGTAVTVTDEGPGIPEESMGRVFTRFWRGSKRGGTGLGLYIVKGIVEAHGGTITVGRGPGGGAEFRFILPVSAPAYLTQ</sequence>
<dbReference type="InterPro" id="IPR003594">
    <property type="entry name" value="HATPase_dom"/>
</dbReference>
<dbReference type="SUPFAM" id="SSF47384">
    <property type="entry name" value="Homodimeric domain of signal transducing histidine kinase"/>
    <property type="match status" value="1"/>
</dbReference>
<dbReference type="InterPro" id="IPR003661">
    <property type="entry name" value="HisK_dim/P_dom"/>
</dbReference>
<keyword evidence="10" id="KW-1185">Reference proteome</keyword>
<dbReference type="InterPro" id="IPR035965">
    <property type="entry name" value="PAS-like_dom_sf"/>
</dbReference>
<dbReference type="EMBL" id="CP024985">
    <property type="protein sequence ID" value="ATZ27686.1"/>
    <property type="molecule type" value="Genomic_DNA"/>
</dbReference>
<dbReference type="PANTHER" id="PTHR43711:SF1">
    <property type="entry name" value="HISTIDINE KINASE 1"/>
    <property type="match status" value="1"/>
</dbReference>
<feature type="compositionally biased region" description="Low complexity" evidence="8">
    <location>
        <begin position="65"/>
        <end position="91"/>
    </location>
</feature>
<dbReference type="SUPFAM" id="SSF55874">
    <property type="entry name" value="ATPase domain of HSP90 chaperone/DNA topoisomerase II/histidine kinase"/>
    <property type="match status" value="1"/>
</dbReference>
<evidence type="ECO:0000256" key="2">
    <source>
        <dbReference type="ARBA" id="ARBA00004236"/>
    </source>
</evidence>
<evidence type="ECO:0000256" key="1">
    <source>
        <dbReference type="ARBA" id="ARBA00000085"/>
    </source>
</evidence>
<name>A0A2K8PLS6_STRLA</name>
<organism evidence="9 10">
    <name type="scientific">Streptomyces lavendulae subsp. lavendulae</name>
    <dbReference type="NCBI Taxonomy" id="58340"/>
    <lineage>
        <taxon>Bacteria</taxon>
        <taxon>Bacillati</taxon>
        <taxon>Actinomycetota</taxon>
        <taxon>Actinomycetes</taxon>
        <taxon>Kitasatosporales</taxon>
        <taxon>Streptomycetaceae</taxon>
        <taxon>Streptomyces</taxon>
    </lineage>
</organism>
<dbReference type="PROSITE" id="PS50109">
    <property type="entry name" value="HIS_KIN"/>
    <property type="match status" value="1"/>
</dbReference>
<evidence type="ECO:0000313" key="10">
    <source>
        <dbReference type="Proteomes" id="UP000231791"/>
    </source>
</evidence>
<reference evidence="9 10" key="1">
    <citation type="submission" date="2017-11" db="EMBL/GenBank/DDBJ databases">
        <title>Complete genome sequence of Streptomyces lavendulae subsp. lavendulae CCM 3239 (formerly 'Streptomyces aureofaciens CCM 3239'), the producer of the angucycline-type antibiotic auricin.</title>
        <authorList>
            <person name="Busche T."/>
            <person name="Novakova R."/>
            <person name="Al'Dilaimi A."/>
            <person name="Homerova D."/>
            <person name="Feckova L."/>
            <person name="Rezuchova B."/>
            <person name="Mingyar E."/>
            <person name="Csolleiova D."/>
            <person name="Bekeova C."/>
            <person name="Winkler A."/>
            <person name="Sevcikova B."/>
            <person name="Kalinowski J."/>
            <person name="Kormanec J."/>
            <person name="Ruckert C."/>
        </authorList>
    </citation>
    <scope>NUCLEOTIDE SEQUENCE [LARGE SCALE GENOMIC DNA]</scope>
    <source>
        <strain evidence="9 10">CCM 3239</strain>
    </source>
</reference>
<feature type="compositionally biased region" description="Low complexity" evidence="8">
    <location>
        <begin position="100"/>
        <end position="136"/>
    </location>
</feature>
<comment type="catalytic activity">
    <reaction evidence="1">
        <text>ATP + protein L-histidine = ADP + protein N-phospho-L-histidine.</text>
        <dbReference type="EC" id="2.7.13.3"/>
    </reaction>
</comment>
<dbReference type="GO" id="GO:0005886">
    <property type="term" value="C:plasma membrane"/>
    <property type="evidence" value="ECO:0007669"/>
    <property type="project" value="UniProtKB-SubCell"/>
</dbReference>
<keyword evidence="6" id="KW-0418">Kinase</keyword>
<dbReference type="KEGG" id="slx:SLAV_29505"/>
<feature type="compositionally biased region" description="Low complexity" evidence="8">
    <location>
        <begin position="39"/>
        <end position="57"/>
    </location>
</feature>
<dbReference type="AlphaFoldDB" id="A0A2K8PLS6"/>
<evidence type="ECO:0000256" key="5">
    <source>
        <dbReference type="ARBA" id="ARBA00022679"/>
    </source>
</evidence>
<proteinExistence type="predicted"/>
<keyword evidence="4" id="KW-0597">Phosphoprotein</keyword>
<dbReference type="InterPro" id="IPR050736">
    <property type="entry name" value="Sensor_HK_Regulatory"/>
</dbReference>
<evidence type="ECO:0000256" key="7">
    <source>
        <dbReference type="ARBA" id="ARBA00023012"/>
    </source>
</evidence>
<dbReference type="GO" id="GO:0000155">
    <property type="term" value="F:phosphorelay sensor kinase activity"/>
    <property type="evidence" value="ECO:0007669"/>
    <property type="project" value="InterPro"/>
</dbReference>
<dbReference type="InterPro" id="IPR005467">
    <property type="entry name" value="His_kinase_dom"/>
</dbReference>
<dbReference type="EC" id="2.7.13.3" evidence="3"/>
<protein>
    <recommendedName>
        <fullName evidence="3">histidine kinase</fullName>
        <ecNumber evidence="3">2.7.13.3</ecNumber>
    </recommendedName>
</protein>
<dbReference type="InterPro" id="IPR036890">
    <property type="entry name" value="HATPase_C_sf"/>
</dbReference>